<dbReference type="STRING" id="278856.A0A212EYC4"/>
<name>A0A212EYC4_DANPL</name>
<comment type="caution">
    <text evidence="1">The sequence shown here is derived from an EMBL/GenBank/DDBJ whole genome shotgun (WGS) entry which is preliminary data.</text>
</comment>
<evidence type="ECO:0000313" key="1">
    <source>
        <dbReference type="EMBL" id="OWR46496.1"/>
    </source>
</evidence>
<protein>
    <submittedName>
        <fullName evidence="1">Beat protein</fullName>
    </submittedName>
</protein>
<dbReference type="KEGG" id="dpl:KGM_215559B"/>
<dbReference type="InParanoid" id="A0A212EYC4"/>
<organism evidence="1 2">
    <name type="scientific">Danaus plexippus plexippus</name>
    <dbReference type="NCBI Taxonomy" id="278856"/>
    <lineage>
        <taxon>Eukaryota</taxon>
        <taxon>Metazoa</taxon>
        <taxon>Ecdysozoa</taxon>
        <taxon>Arthropoda</taxon>
        <taxon>Hexapoda</taxon>
        <taxon>Insecta</taxon>
        <taxon>Pterygota</taxon>
        <taxon>Neoptera</taxon>
        <taxon>Endopterygota</taxon>
        <taxon>Lepidoptera</taxon>
        <taxon>Glossata</taxon>
        <taxon>Ditrysia</taxon>
        <taxon>Papilionoidea</taxon>
        <taxon>Nymphalidae</taxon>
        <taxon>Danainae</taxon>
        <taxon>Danaini</taxon>
        <taxon>Danaina</taxon>
        <taxon>Danaus</taxon>
        <taxon>Danaus</taxon>
    </lineage>
</organism>
<dbReference type="PANTHER" id="PTHR21261:SF15">
    <property type="entry name" value="BEATEN PATH IIIA, ISOFORM D-RELATED"/>
    <property type="match status" value="1"/>
</dbReference>
<feature type="non-terminal residue" evidence="1">
    <location>
        <position position="1"/>
    </location>
</feature>
<reference evidence="1 2" key="1">
    <citation type="journal article" date="2011" name="Cell">
        <title>The monarch butterfly genome yields insights into long-distance migration.</title>
        <authorList>
            <person name="Zhan S."/>
            <person name="Merlin C."/>
            <person name="Boore J.L."/>
            <person name="Reppert S.M."/>
        </authorList>
    </citation>
    <scope>NUCLEOTIDE SEQUENCE [LARGE SCALE GENOMIC DNA]</scope>
    <source>
        <strain evidence="1">F-2</strain>
    </source>
</reference>
<evidence type="ECO:0000313" key="2">
    <source>
        <dbReference type="Proteomes" id="UP000007151"/>
    </source>
</evidence>
<dbReference type="EMBL" id="AGBW02011552">
    <property type="protein sequence ID" value="OWR46496.1"/>
    <property type="molecule type" value="Genomic_DNA"/>
</dbReference>
<dbReference type="Proteomes" id="UP000007151">
    <property type="component" value="Unassembled WGS sequence"/>
</dbReference>
<proteinExistence type="predicted"/>
<gene>
    <name evidence="1" type="ORF">KGM_215559B</name>
</gene>
<dbReference type="PANTHER" id="PTHR21261">
    <property type="entry name" value="BEAT PROTEIN"/>
    <property type="match status" value="1"/>
</dbReference>
<accession>A0A212EYC4</accession>
<dbReference type="eggNOG" id="ENOG502T3TN">
    <property type="taxonomic scope" value="Eukaryota"/>
</dbReference>
<sequence length="293" mass="33470">GRMYRKALTVASWTHIKDDDNMKKNSGVRGLHNLEINVPSAVLVGETVTLECSWQLEDEEALYSVKWYRGREEFYRYIPKELPHTRVFPLPGIEVDTNSDDIIAVDVEPPEWPPKLVSDRSWYGIGSTLKATCASPQAHPPANLTFALNGQEIDMESLLHEVPDWFKWDPQMKADTTTTEQPEDDINFNIFSDESNIQYLDESYINLHKEEIRRPSKESIKPVYERTGPDNRLPSVGEVLFVVRHEAFERGSLRLTCIASIYNLYAARAELIFDMEQPEVASVLGVRNDAIGK</sequence>
<dbReference type="AlphaFoldDB" id="A0A212EYC4"/>
<keyword evidence="2" id="KW-1185">Reference proteome</keyword>